<dbReference type="GO" id="GO:0016491">
    <property type="term" value="F:oxidoreductase activity"/>
    <property type="evidence" value="ECO:0007669"/>
    <property type="project" value="InterPro"/>
</dbReference>
<organism evidence="1 2">
    <name type="scientific">Methylomonas methanica</name>
    <dbReference type="NCBI Taxonomy" id="421"/>
    <lineage>
        <taxon>Bacteria</taxon>
        <taxon>Pseudomonadati</taxon>
        <taxon>Pseudomonadota</taxon>
        <taxon>Gammaproteobacteria</taxon>
        <taxon>Methylococcales</taxon>
        <taxon>Methylococcaceae</taxon>
        <taxon>Methylomonas</taxon>
    </lineage>
</organism>
<dbReference type="OrthoDB" id="272552at2"/>
<dbReference type="InterPro" id="IPR000415">
    <property type="entry name" value="Nitroreductase-like"/>
</dbReference>
<name>A0A177LZQ3_METMH</name>
<dbReference type="RefSeq" id="WP_064010218.1">
    <property type="nucleotide sequence ID" value="NZ_LUUG01000109.1"/>
</dbReference>
<comment type="caution">
    <text evidence="1">The sequence shown here is derived from an EMBL/GenBank/DDBJ whole genome shotgun (WGS) entry which is preliminary data.</text>
</comment>
<evidence type="ECO:0000313" key="1">
    <source>
        <dbReference type="EMBL" id="OAH98349.1"/>
    </source>
</evidence>
<gene>
    <name evidence="1" type="ORF">A1332_20360</name>
</gene>
<dbReference type="SUPFAM" id="SSF55469">
    <property type="entry name" value="FMN-dependent nitroreductase-like"/>
    <property type="match status" value="2"/>
</dbReference>
<dbReference type="AlphaFoldDB" id="A0A177LZQ3"/>
<accession>A0A177LZQ3</accession>
<dbReference type="EMBL" id="LUUG01000109">
    <property type="protein sequence ID" value="OAH98349.1"/>
    <property type="molecule type" value="Genomic_DNA"/>
</dbReference>
<evidence type="ECO:0000313" key="2">
    <source>
        <dbReference type="Proteomes" id="UP000078090"/>
    </source>
</evidence>
<reference evidence="1 2" key="1">
    <citation type="submission" date="2016-03" db="EMBL/GenBank/DDBJ databases">
        <authorList>
            <person name="Ploux O."/>
        </authorList>
    </citation>
    <scope>NUCLEOTIDE SEQUENCE [LARGE SCALE GENOMIC DNA]</scope>
    <source>
        <strain evidence="1 2">R-45363</strain>
    </source>
</reference>
<protein>
    <submittedName>
        <fullName evidence="1">Uncharacterized protein</fullName>
    </submittedName>
</protein>
<sequence length="354" mass="40834">MMDKQTLQKLIEAGIRAPSGDNVQPWRFEVKHELAQLDLFNLAEKDDSYYNYQQVASYIAHGAVVENIKIAAGVLGFNAKVELFPNLTDINHVARINFSQTTAKLDPLYEAIFTRYTNRFPYDKHELSSGDIEKFSSSVKPIGDVKAYFAHNPETVKKLAKVLMINDQIVFEHQDIHRFLFDKVRWNKTQIDNTNDGMPVETLGLNAMEKLFFPLMRFWWFVNNANYLGLSRIIGMKCWNNCRNASLIGQITVKKADRYSFIHAGAAMQRVWLEATNQDLAFQPIIGLPLLHYRLRHNALDSFSEKHSRMIEQYAKLINNLFGIDQTEILIVGFRIGKGREVLKKTHRRPIILS</sequence>
<proteinExistence type="predicted"/>
<dbReference type="Gene3D" id="3.40.109.10">
    <property type="entry name" value="NADH Oxidase"/>
    <property type="match status" value="2"/>
</dbReference>
<dbReference type="Proteomes" id="UP000078090">
    <property type="component" value="Unassembled WGS sequence"/>
</dbReference>